<organism evidence="2 3">
    <name type="scientific">Novosphingobium mangrovi</name>
    <name type="common">ex Hu et al. 2023</name>
    <dbReference type="NCBI Taxonomy" id="2930094"/>
    <lineage>
        <taxon>Bacteria</taxon>
        <taxon>Pseudomonadati</taxon>
        <taxon>Pseudomonadota</taxon>
        <taxon>Alphaproteobacteria</taxon>
        <taxon>Sphingomonadales</taxon>
        <taxon>Sphingomonadaceae</taxon>
        <taxon>Novosphingobium</taxon>
    </lineage>
</organism>
<protein>
    <submittedName>
        <fullName evidence="2">Uncharacterized protein</fullName>
    </submittedName>
</protein>
<name>A0ABT0AI12_9SPHN</name>
<keyword evidence="3" id="KW-1185">Reference proteome</keyword>
<evidence type="ECO:0000313" key="3">
    <source>
        <dbReference type="Proteomes" id="UP001162802"/>
    </source>
</evidence>
<dbReference type="Proteomes" id="UP001162802">
    <property type="component" value="Unassembled WGS sequence"/>
</dbReference>
<feature type="compositionally biased region" description="Basic residues" evidence="1">
    <location>
        <begin position="63"/>
        <end position="73"/>
    </location>
</feature>
<gene>
    <name evidence="2" type="ORF">MTR65_19125</name>
</gene>
<sequence length="73" mass="8244">MREPDLQVDGWCLDDGEVYHAAAPDTFWSGIELPFQPRHVIDIDVIDIDKGDANTRARAQSTPRRRWPGAKAV</sequence>
<accession>A0ABT0AI12</accession>
<evidence type="ECO:0000256" key="1">
    <source>
        <dbReference type="SAM" id="MobiDB-lite"/>
    </source>
</evidence>
<dbReference type="EMBL" id="JALHAT010000064">
    <property type="protein sequence ID" value="MCJ1962802.1"/>
    <property type="molecule type" value="Genomic_DNA"/>
</dbReference>
<comment type="caution">
    <text evidence="2">The sequence shown here is derived from an EMBL/GenBank/DDBJ whole genome shotgun (WGS) entry which is preliminary data.</text>
</comment>
<evidence type="ECO:0000313" key="2">
    <source>
        <dbReference type="EMBL" id="MCJ1962802.1"/>
    </source>
</evidence>
<dbReference type="RefSeq" id="WP_243802993.1">
    <property type="nucleotide sequence ID" value="NZ_JALHAT010000064.1"/>
</dbReference>
<feature type="region of interest" description="Disordered" evidence="1">
    <location>
        <begin position="54"/>
        <end position="73"/>
    </location>
</feature>
<reference evidence="2" key="1">
    <citation type="submission" date="2022-03" db="EMBL/GenBank/DDBJ databases">
        <title>Identification of a novel bacterium isolated from mangrove sediments.</title>
        <authorList>
            <person name="Pan X."/>
        </authorList>
    </citation>
    <scope>NUCLEOTIDE SEQUENCE</scope>
    <source>
        <strain evidence="2">B2637</strain>
    </source>
</reference>
<proteinExistence type="predicted"/>